<name>A0A9W4T8W2_9GLOM</name>
<feature type="non-terminal residue" evidence="1">
    <location>
        <position position="45"/>
    </location>
</feature>
<comment type="caution">
    <text evidence="1">The sequence shown here is derived from an EMBL/GenBank/DDBJ whole genome shotgun (WGS) entry which is preliminary data.</text>
</comment>
<evidence type="ECO:0000313" key="1">
    <source>
        <dbReference type="EMBL" id="CAI2197784.1"/>
    </source>
</evidence>
<dbReference type="AlphaFoldDB" id="A0A9W4T8W2"/>
<dbReference type="EMBL" id="CAMKVN010017073">
    <property type="protein sequence ID" value="CAI2197784.1"/>
    <property type="molecule type" value="Genomic_DNA"/>
</dbReference>
<evidence type="ECO:0000313" key="2">
    <source>
        <dbReference type="Proteomes" id="UP001153678"/>
    </source>
</evidence>
<reference evidence="1" key="1">
    <citation type="submission" date="2022-08" db="EMBL/GenBank/DDBJ databases">
        <authorList>
            <person name="Kallberg Y."/>
            <person name="Tangrot J."/>
            <person name="Rosling A."/>
        </authorList>
    </citation>
    <scope>NUCLEOTIDE SEQUENCE</scope>
    <source>
        <strain evidence="1">Wild A</strain>
    </source>
</reference>
<accession>A0A9W4T8W2</accession>
<feature type="non-terminal residue" evidence="1">
    <location>
        <position position="1"/>
    </location>
</feature>
<sequence>AAQETLYDRNEDDIEKKEDDVELIQQLTNQRKNNKNVLIKTKPNI</sequence>
<dbReference type="Proteomes" id="UP001153678">
    <property type="component" value="Unassembled WGS sequence"/>
</dbReference>
<protein>
    <submittedName>
        <fullName evidence="1">8777_t:CDS:1</fullName>
    </submittedName>
</protein>
<organism evidence="1 2">
    <name type="scientific">Funneliformis geosporum</name>
    <dbReference type="NCBI Taxonomy" id="1117311"/>
    <lineage>
        <taxon>Eukaryota</taxon>
        <taxon>Fungi</taxon>
        <taxon>Fungi incertae sedis</taxon>
        <taxon>Mucoromycota</taxon>
        <taxon>Glomeromycotina</taxon>
        <taxon>Glomeromycetes</taxon>
        <taxon>Glomerales</taxon>
        <taxon>Glomeraceae</taxon>
        <taxon>Funneliformis</taxon>
    </lineage>
</organism>
<proteinExistence type="predicted"/>
<gene>
    <name evidence="1" type="ORF">FWILDA_LOCUS18248</name>
</gene>
<keyword evidence="2" id="KW-1185">Reference proteome</keyword>